<reference evidence="2 3" key="1">
    <citation type="submission" date="2017-06" db="EMBL/GenBank/DDBJ databases">
        <authorList>
            <person name="Kim H.J."/>
            <person name="Triplett B.A."/>
        </authorList>
    </citation>
    <scope>NUCLEOTIDE SEQUENCE [LARGE SCALE GENOMIC DNA]</scope>
    <source>
        <strain evidence="2 3">DSM 25597</strain>
    </source>
</reference>
<gene>
    <name evidence="2" type="ORF">SAMN06265376_10756</name>
</gene>
<accession>A0A239C1V7</accession>
<proteinExistence type="predicted"/>
<dbReference type="Proteomes" id="UP000198379">
    <property type="component" value="Unassembled WGS sequence"/>
</dbReference>
<dbReference type="AlphaFoldDB" id="A0A239C1V7"/>
<dbReference type="EMBL" id="FZNY01000007">
    <property type="protein sequence ID" value="SNS13658.1"/>
    <property type="molecule type" value="Genomic_DNA"/>
</dbReference>
<keyword evidence="1" id="KW-0812">Transmembrane</keyword>
<keyword evidence="3" id="KW-1185">Reference proteome</keyword>
<keyword evidence="1" id="KW-1133">Transmembrane helix</keyword>
<feature type="transmembrane region" description="Helical" evidence="1">
    <location>
        <begin position="71"/>
        <end position="90"/>
    </location>
</feature>
<protein>
    <submittedName>
        <fullName evidence="2">Uncharacterized protein</fullName>
    </submittedName>
</protein>
<evidence type="ECO:0000313" key="2">
    <source>
        <dbReference type="EMBL" id="SNS13658.1"/>
    </source>
</evidence>
<name>A0A239C1V7_9FLAO</name>
<evidence type="ECO:0000256" key="1">
    <source>
        <dbReference type="SAM" id="Phobius"/>
    </source>
</evidence>
<dbReference type="RefSeq" id="WP_143337184.1">
    <property type="nucleotide sequence ID" value="NZ_FZNY01000007.1"/>
</dbReference>
<evidence type="ECO:0000313" key="3">
    <source>
        <dbReference type="Proteomes" id="UP000198379"/>
    </source>
</evidence>
<sequence>MRRLDMSSIGFAALGRTLIKNNRAQRPESKRSISLASEKQRYVDPKKANPELLKQIKNNIIKQQKRRKQKIGIITSIIFLMLLYSMYYIITNY</sequence>
<organism evidence="2 3">
    <name type="scientific">Dokdonia pacifica</name>
    <dbReference type="NCBI Taxonomy" id="1627892"/>
    <lineage>
        <taxon>Bacteria</taxon>
        <taxon>Pseudomonadati</taxon>
        <taxon>Bacteroidota</taxon>
        <taxon>Flavobacteriia</taxon>
        <taxon>Flavobacteriales</taxon>
        <taxon>Flavobacteriaceae</taxon>
        <taxon>Dokdonia</taxon>
    </lineage>
</organism>
<keyword evidence="1" id="KW-0472">Membrane</keyword>